<feature type="active site" description="Proton donor/acceptor" evidence="4">
    <location>
        <position position="152"/>
    </location>
</feature>
<dbReference type="CDD" id="cd00408">
    <property type="entry name" value="DHDPS-like"/>
    <property type="match status" value="1"/>
</dbReference>
<evidence type="ECO:0000256" key="3">
    <source>
        <dbReference type="PIRNR" id="PIRNR001365"/>
    </source>
</evidence>
<dbReference type="Pfam" id="PF00701">
    <property type="entry name" value="DHDPS"/>
    <property type="match status" value="1"/>
</dbReference>
<sequence>MYNEFPYVFIIQGEEMKKLYGVITAMTTPFDKNNKVDIGGIQTQVDFLINKGVNCLYPLGTTGEMYLMSVEERKLVAETVVKKAAGRVTVYIHCGAMTTEDTIQLAKHAYEIRADGIGVVTPSFFTANDRAIIQYYVDIASSIPEDFPMYLYGIPQCSTNDIKPEVAQEIANKCKNVIGIKYSYPDVVRIAEYLRINEGRFSVLMGPDKLFYPGLCMGCDGTVSGCSGPMPEVFVDIYKAYLEGDHEKARKAQDKASACVDVLKAGADMGVFKEVLRKRGIVDSYMRKPLLNIEEKDKEALWENVSKFL</sequence>
<gene>
    <name evidence="6" type="ORF">SAMN05660472_02431</name>
</gene>
<dbReference type="AlphaFoldDB" id="A0A1G9GJB4"/>
<protein>
    <submittedName>
        <fullName evidence="6">4-hydroxy-tetrahydrodipicolinate synthase</fullName>
    </submittedName>
</protein>
<keyword evidence="7" id="KW-1185">Reference proteome</keyword>
<dbReference type="Proteomes" id="UP000198718">
    <property type="component" value="Unassembled WGS sequence"/>
</dbReference>
<feature type="binding site" evidence="5">
    <location>
        <position position="62"/>
    </location>
    <ligand>
        <name>pyruvate</name>
        <dbReference type="ChEBI" id="CHEBI:15361"/>
    </ligand>
</feature>
<dbReference type="GO" id="GO:0008840">
    <property type="term" value="F:4-hydroxy-tetrahydrodipicolinate synthase activity"/>
    <property type="evidence" value="ECO:0007669"/>
    <property type="project" value="TreeGrafter"/>
</dbReference>
<evidence type="ECO:0000256" key="4">
    <source>
        <dbReference type="PIRSR" id="PIRSR001365-1"/>
    </source>
</evidence>
<feature type="active site" description="Schiff-base intermediate with substrate" evidence="4">
    <location>
        <position position="181"/>
    </location>
</feature>
<comment type="similarity">
    <text evidence="1 3">Belongs to the DapA family.</text>
</comment>
<accession>A0A1G9GJB4</accession>
<dbReference type="PIRSF" id="PIRSF001365">
    <property type="entry name" value="DHDPS"/>
    <property type="match status" value="1"/>
</dbReference>
<dbReference type="InterPro" id="IPR013785">
    <property type="entry name" value="Aldolase_TIM"/>
</dbReference>
<dbReference type="STRING" id="393762.SAMN05660472_02431"/>
<evidence type="ECO:0000313" key="7">
    <source>
        <dbReference type="Proteomes" id="UP000198718"/>
    </source>
</evidence>
<evidence type="ECO:0000313" key="6">
    <source>
        <dbReference type="EMBL" id="SDL00383.1"/>
    </source>
</evidence>
<dbReference type="Gene3D" id="3.20.20.70">
    <property type="entry name" value="Aldolase class I"/>
    <property type="match status" value="1"/>
</dbReference>
<dbReference type="PRINTS" id="PR00146">
    <property type="entry name" value="DHPICSNTHASE"/>
</dbReference>
<feature type="binding site" evidence="5">
    <location>
        <position position="223"/>
    </location>
    <ligand>
        <name>pyruvate</name>
        <dbReference type="ChEBI" id="CHEBI:15361"/>
    </ligand>
</feature>
<dbReference type="EMBL" id="FNFP01000006">
    <property type="protein sequence ID" value="SDL00383.1"/>
    <property type="molecule type" value="Genomic_DNA"/>
</dbReference>
<dbReference type="PANTHER" id="PTHR12128">
    <property type="entry name" value="DIHYDRODIPICOLINATE SYNTHASE"/>
    <property type="match status" value="1"/>
</dbReference>
<evidence type="ECO:0000256" key="2">
    <source>
        <dbReference type="ARBA" id="ARBA00023239"/>
    </source>
</evidence>
<proteinExistence type="inferred from homology"/>
<organism evidence="6 7">
    <name type="scientific">Natronincola ferrireducens</name>
    <dbReference type="NCBI Taxonomy" id="393762"/>
    <lineage>
        <taxon>Bacteria</taxon>
        <taxon>Bacillati</taxon>
        <taxon>Bacillota</taxon>
        <taxon>Clostridia</taxon>
        <taxon>Peptostreptococcales</taxon>
        <taxon>Natronincolaceae</taxon>
        <taxon>Natronincola</taxon>
    </lineage>
</organism>
<dbReference type="PANTHER" id="PTHR12128:SF66">
    <property type="entry name" value="4-HYDROXY-2-OXOGLUTARATE ALDOLASE, MITOCHONDRIAL"/>
    <property type="match status" value="1"/>
</dbReference>
<dbReference type="SMART" id="SM01130">
    <property type="entry name" value="DHDPS"/>
    <property type="match status" value="1"/>
</dbReference>
<keyword evidence="2 3" id="KW-0456">Lyase</keyword>
<reference evidence="6 7" key="1">
    <citation type="submission" date="2016-10" db="EMBL/GenBank/DDBJ databases">
        <authorList>
            <person name="de Groot N.N."/>
        </authorList>
    </citation>
    <scope>NUCLEOTIDE SEQUENCE [LARGE SCALE GENOMIC DNA]</scope>
    <source>
        <strain evidence="6 7">DSM 18346</strain>
    </source>
</reference>
<evidence type="ECO:0000256" key="1">
    <source>
        <dbReference type="ARBA" id="ARBA00007592"/>
    </source>
</evidence>
<dbReference type="InterPro" id="IPR002220">
    <property type="entry name" value="DapA-like"/>
</dbReference>
<evidence type="ECO:0000256" key="5">
    <source>
        <dbReference type="PIRSR" id="PIRSR001365-2"/>
    </source>
</evidence>
<dbReference type="SUPFAM" id="SSF51569">
    <property type="entry name" value="Aldolase"/>
    <property type="match status" value="1"/>
</dbReference>
<name>A0A1G9GJB4_9FIRM</name>